<dbReference type="PROSITE" id="PS51485">
    <property type="entry name" value="PHYTOCYANIN"/>
    <property type="match status" value="1"/>
</dbReference>
<evidence type="ECO:0000256" key="7">
    <source>
        <dbReference type="ARBA" id="ARBA00023288"/>
    </source>
</evidence>
<evidence type="ECO:0000256" key="10">
    <source>
        <dbReference type="SAM" id="Phobius"/>
    </source>
</evidence>
<dbReference type="AlphaFoldDB" id="A0AB40B6W9"/>
<reference evidence="13" key="1">
    <citation type="submission" date="2025-08" db="UniProtKB">
        <authorList>
            <consortium name="RefSeq"/>
        </authorList>
    </citation>
    <scope>IDENTIFICATION</scope>
</reference>
<sequence>MIHIYIYIYIVLHQLWQHRRLLVKAYTISLLSLFSTLTRGAKWKTETKIESMYSPQISTAFLALLLLLLIHTKTSLSYQYKVGDLDSWGVPPPSNKHVYSYWSQHHHFQIGDSLLFLYPPSQDSVIQVTMQAFNSCSISDPILKMSDGNSIFNITKPGTYYFTSGVPGHCQKNQKLEVDVPMANGTFLPPAGDGVAAGPGSALSPSSSAFPVVFGPSAAAAERSAAAEIRMAVATVWAAAVIALVSLV</sequence>
<dbReference type="Gene3D" id="2.60.40.420">
    <property type="entry name" value="Cupredoxins - blue copper proteins"/>
    <property type="match status" value="1"/>
</dbReference>
<keyword evidence="5" id="KW-1015">Disulfide bond</keyword>
<evidence type="ECO:0000256" key="6">
    <source>
        <dbReference type="ARBA" id="ARBA00023180"/>
    </source>
</evidence>
<dbReference type="GeneID" id="120258986"/>
<keyword evidence="6" id="KW-0325">Glycoprotein</keyword>
<proteinExistence type="inferred from homology"/>
<evidence type="ECO:0000256" key="9">
    <source>
        <dbReference type="ARBA" id="ARBA00037868"/>
    </source>
</evidence>
<keyword evidence="4 10" id="KW-0472">Membrane</keyword>
<keyword evidence="7" id="KW-0449">Lipoprotein</keyword>
<evidence type="ECO:0000256" key="1">
    <source>
        <dbReference type="ARBA" id="ARBA00004589"/>
    </source>
</evidence>
<keyword evidence="2" id="KW-0336">GPI-anchor</keyword>
<feature type="domain" description="Phytocyanin" evidence="11">
    <location>
        <begin position="78"/>
        <end position="182"/>
    </location>
</feature>
<dbReference type="InterPro" id="IPR008972">
    <property type="entry name" value="Cupredoxin"/>
</dbReference>
<dbReference type="GO" id="GO:0012505">
    <property type="term" value="C:endomembrane system"/>
    <property type="evidence" value="ECO:0007669"/>
    <property type="project" value="UniProtKB-SubCell"/>
</dbReference>
<keyword evidence="12" id="KW-1185">Reference proteome</keyword>
<keyword evidence="10" id="KW-1133">Transmembrane helix</keyword>
<dbReference type="GO" id="GO:0009055">
    <property type="term" value="F:electron transfer activity"/>
    <property type="evidence" value="ECO:0007669"/>
    <property type="project" value="InterPro"/>
</dbReference>
<comment type="subcellular location">
    <subcellularLocation>
        <location evidence="9">Endomembrane system</location>
        <topology evidence="9">Lipid-anchor</topology>
    </subcellularLocation>
    <subcellularLocation>
        <location evidence="1">Membrane</location>
        <topology evidence="1">Lipid-anchor</topology>
        <topology evidence="1">GPI-anchor</topology>
    </subcellularLocation>
</comment>
<dbReference type="PANTHER" id="PTHR33021">
    <property type="entry name" value="BLUE COPPER PROTEIN"/>
    <property type="match status" value="1"/>
</dbReference>
<dbReference type="RefSeq" id="XP_039122431.1">
    <property type="nucleotide sequence ID" value="XM_039266497.1"/>
</dbReference>
<dbReference type="PANTHER" id="PTHR33021:SF44">
    <property type="entry name" value="EARLY NODULIN-LIKE PROTEIN 8"/>
    <property type="match status" value="1"/>
</dbReference>
<dbReference type="Proteomes" id="UP001515500">
    <property type="component" value="Chromosome 4"/>
</dbReference>
<dbReference type="Pfam" id="PF02298">
    <property type="entry name" value="Cu_bind_like"/>
    <property type="match status" value="1"/>
</dbReference>
<keyword evidence="3" id="KW-0732">Signal</keyword>
<dbReference type="CDD" id="cd11019">
    <property type="entry name" value="OsENODL1_like"/>
    <property type="match status" value="1"/>
</dbReference>
<protein>
    <submittedName>
        <fullName evidence="13">Early nodulin-like protein 1</fullName>
    </submittedName>
</protein>
<dbReference type="InterPro" id="IPR003245">
    <property type="entry name" value="Phytocyanin_dom"/>
</dbReference>
<dbReference type="GO" id="GO:0098552">
    <property type="term" value="C:side of membrane"/>
    <property type="evidence" value="ECO:0007669"/>
    <property type="project" value="UniProtKB-KW"/>
</dbReference>
<dbReference type="InterPro" id="IPR039391">
    <property type="entry name" value="Phytocyanin-like"/>
</dbReference>
<evidence type="ECO:0000256" key="3">
    <source>
        <dbReference type="ARBA" id="ARBA00022729"/>
    </source>
</evidence>
<dbReference type="FunFam" id="2.60.40.420:FF:000010">
    <property type="entry name" value="Early nodulin-like protein 1"/>
    <property type="match status" value="1"/>
</dbReference>
<dbReference type="GO" id="GO:0005886">
    <property type="term" value="C:plasma membrane"/>
    <property type="evidence" value="ECO:0007669"/>
    <property type="project" value="TreeGrafter"/>
</dbReference>
<organism evidence="12 13">
    <name type="scientific">Dioscorea cayennensis subsp. rotundata</name>
    <name type="common">White Guinea yam</name>
    <name type="synonym">Dioscorea rotundata</name>
    <dbReference type="NCBI Taxonomy" id="55577"/>
    <lineage>
        <taxon>Eukaryota</taxon>
        <taxon>Viridiplantae</taxon>
        <taxon>Streptophyta</taxon>
        <taxon>Embryophyta</taxon>
        <taxon>Tracheophyta</taxon>
        <taxon>Spermatophyta</taxon>
        <taxon>Magnoliopsida</taxon>
        <taxon>Liliopsida</taxon>
        <taxon>Dioscoreales</taxon>
        <taxon>Dioscoreaceae</taxon>
        <taxon>Dioscorea</taxon>
    </lineage>
</organism>
<dbReference type="SUPFAM" id="SSF49503">
    <property type="entry name" value="Cupredoxins"/>
    <property type="match status" value="1"/>
</dbReference>
<evidence type="ECO:0000256" key="2">
    <source>
        <dbReference type="ARBA" id="ARBA00022622"/>
    </source>
</evidence>
<evidence type="ECO:0000256" key="4">
    <source>
        <dbReference type="ARBA" id="ARBA00023136"/>
    </source>
</evidence>
<dbReference type="InterPro" id="IPR041846">
    <property type="entry name" value="ENL_dom"/>
</dbReference>
<keyword evidence="10" id="KW-0812">Transmembrane</keyword>
<evidence type="ECO:0000259" key="11">
    <source>
        <dbReference type="PROSITE" id="PS51485"/>
    </source>
</evidence>
<accession>A0AB40B6W9</accession>
<evidence type="ECO:0000256" key="8">
    <source>
        <dbReference type="ARBA" id="ARBA00035011"/>
    </source>
</evidence>
<comment type="similarity">
    <text evidence="8">Belongs to the early nodulin-like (ENODL) family.</text>
</comment>
<evidence type="ECO:0000313" key="13">
    <source>
        <dbReference type="RefSeq" id="XP_039122431.1"/>
    </source>
</evidence>
<feature type="transmembrane region" description="Helical" evidence="10">
    <location>
        <begin position="21"/>
        <end position="41"/>
    </location>
</feature>
<feature type="transmembrane region" description="Helical" evidence="10">
    <location>
        <begin position="53"/>
        <end position="71"/>
    </location>
</feature>
<evidence type="ECO:0000313" key="12">
    <source>
        <dbReference type="Proteomes" id="UP001515500"/>
    </source>
</evidence>
<gene>
    <name evidence="13" type="primary">LOC120258986</name>
</gene>
<evidence type="ECO:0000256" key="5">
    <source>
        <dbReference type="ARBA" id="ARBA00023157"/>
    </source>
</evidence>
<name>A0AB40B6W9_DIOCR</name>